<dbReference type="EMBL" id="RDQH01000336">
    <property type="protein sequence ID" value="RXH87493.1"/>
    <property type="molecule type" value="Genomic_DNA"/>
</dbReference>
<feature type="transmembrane region" description="Helical" evidence="1">
    <location>
        <begin position="241"/>
        <end position="262"/>
    </location>
</feature>
<proteinExistence type="predicted"/>
<evidence type="ECO:0000313" key="2">
    <source>
        <dbReference type="EMBL" id="RXH87493.1"/>
    </source>
</evidence>
<name>A0A498J118_MALDO</name>
<protein>
    <submittedName>
        <fullName evidence="2">Uncharacterized protein</fullName>
    </submittedName>
</protein>
<feature type="transmembrane region" description="Helical" evidence="1">
    <location>
        <begin position="304"/>
        <end position="329"/>
    </location>
</feature>
<organism evidence="2 3">
    <name type="scientific">Malus domestica</name>
    <name type="common">Apple</name>
    <name type="synonym">Pyrus malus</name>
    <dbReference type="NCBI Taxonomy" id="3750"/>
    <lineage>
        <taxon>Eukaryota</taxon>
        <taxon>Viridiplantae</taxon>
        <taxon>Streptophyta</taxon>
        <taxon>Embryophyta</taxon>
        <taxon>Tracheophyta</taxon>
        <taxon>Spermatophyta</taxon>
        <taxon>Magnoliopsida</taxon>
        <taxon>eudicotyledons</taxon>
        <taxon>Gunneridae</taxon>
        <taxon>Pentapetalae</taxon>
        <taxon>rosids</taxon>
        <taxon>fabids</taxon>
        <taxon>Rosales</taxon>
        <taxon>Rosaceae</taxon>
        <taxon>Amygdaloideae</taxon>
        <taxon>Maleae</taxon>
        <taxon>Malus</taxon>
    </lineage>
</organism>
<evidence type="ECO:0000256" key="1">
    <source>
        <dbReference type="SAM" id="Phobius"/>
    </source>
</evidence>
<keyword evidence="1" id="KW-0472">Membrane</keyword>
<dbReference type="Proteomes" id="UP000290289">
    <property type="component" value="Chromosome 10"/>
</dbReference>
<keyword evidence="3" id="KW-1185">Reference proteome</keyword>
<reference evidence="2 3" key="1">
    <citation type="submission" date="2018-10" db="EMBL/GenBank/DDBJ databases">
        <title>A high-quality apple genome assembly.</title>
        <authorList>
            <person name="Hu J."/>
        </authorList>
    </citation>
    <scope>NUCLEOTIDE SEQUENCE [LARGE SCALE GENOMIC DNA]</scope>
    <source>
        <strain evidence="3">cv. HFTH1</strain>
        <tissue evidence="2">Young leaf</tissue>
    </source>
</reference>
<comment type="caution">
    <text evidence="2">The sequence shown here is derived from an EMBL/GenBank/DDBJ whole genome shotgun (WGS) entry which is preliminary data.</text>
</comment>
<dbReference type="AlphaFoldDB" id="A0A498J118"/>
<gene>
    <name evidence="2" type="ORF">DVH24_034393</name>
</gene>
<evidence type="ECO:0000313" key="3">
    <source>
        <dbReference type="Proteomes" id="UP000290289"/>
    </source>
</evidence>
<keyword evidence="1" id="KW-1133">Transmembrane helix</keyword>
<keyword evidence="1" id="KW-0812">Transmembrane</keyword>
<sequence>MANVSVLNHEQLQYLARTLYYKETEAILHTKFNSETELAKHLKDCKDGYQSALALLDAGSELEHRFRNDEARASTAQEIFGYIINGANYALQTVRNSSLRSHCVEKVREHVKLLADAIEVVRNVNDVAKEVTEYRKAMLEYTRRHQNPPSREFSRWLKGSGIKYEELVQRYLFNLLLLLAVVNYTDPNLKMCVTHACWYQAKLKFRGRFKDLKDVQKIQVYEEIIEASGRGKVKGHRLSKVLGVAGISVFLFSAGVAVWEIYLADNPLQTATRAAVVAMSSVGGATLGSAIGVALSSCLPVHPLFVVMAGIIVSIAGAFILGDFAGWLVDLIFKSGGSTTLSTEGLRFYVAPMPDGVALARQILHHHPPKY</sequence>
<feature type="transmembrane region" description="Helical" evidence="1">
    <location>
        <begin position="274"/>
        <end position="295"/>
    </location>
</feature>
<accession>A0A498J118</accession>